<evidence type="ECO:0000256" key="2">
    <source>
        <dbReference type="ARBA" id="ARBA00022741"/>
    </source>
</evidence>
<evidence type="ECO:0000256" key="4">
    <source>
        <dbReference type="PROSITE-ProRule" id="PRU00409"/>
    </source>
</evidence>
<dbReference type="PROSITE" id="PS50975">
    <property type="entry name" value="ATP_GRASP"/>
    <property type="match status" value="1"/>
</dbReference>
<dbReference type="Gene3D" id="3.40.50.20">
    <property type="match status" value="1"/>
</dbReference>
<sequence length="562" mass="59990">YSVVECKRAAVPMVVLENNNEWCGTKISTTTPFRKDIPGIKALPPPQQGKKNLKEEITAKSNEPLTDDGLLKRAYSAAQGLSLRPASSSMPAATVSAVVSTRIGEGMKTNNVYASASRSTMAGESSQDDLSILSLSPRSSAVTKPKAPKSVEHVLHSHVLNANEVSWEDLTADSSQGQTLRESLLAGTCIVFFNAGYQGKRFIYEKAHELGVKAVIIDSPCSWAASLASEGVISHFIGLDMSQDADAIFEASIEALRNFEITTGIAIDGICTVIELAVPMVARLTEALGLPGPGLHVVEAARDKYKTREALENHGLPRTTHVLISSEEEIEAAAAVVGYPAVMKPVSGAASLGVKKVNSHEELLSVYRETQQLLSELVVSSGALERRNEHSDTVGLDSPLRLEPLVVQDAVAASGRIPTVVMLEEYLDGQEVDVDVVLSPGLGCTFAAVTDNAPTKEPYFSETWGVLPSALPRDRCDELVDLAVSSVKALGFDSGVFHVEAKYTSRGPRLIEVNARMGGGPVHLCHKVTSGVELSVEVMLLAVGLPSRPYQRNLSVIGFGNI</sequence>
<keyword evidence="2 4" id="KW-0547">Nucleotide-binding</keyword>
<keyword evidence="3 4" id="KW-0067">ATP-binding</keyword>
<dbReference type="Proteomes" id="UP000574390">
    <property type="component" value="Unassembled WGS sequence"/>
</dbReference>
<accession>A0A7J6TIA2</accession>
<evidence type="ECO:0000313" key="6">
    <source>
        <dbReference type="EMBL" id="KAF4744577.1"/>
    </source>
</evidence>
<dbReference type="Pfam" id="PF18130">
    <property type="entry name" value="ATPgrasp_N"/>
    <property type="match status" value="1"/>
</dbReference>
<dbReference type="AlphaFoldDB" id="A0A7J6TIA2"/>
<name>A0A7J6TIA2_PEROL</name>
<dbReference type="InterPro" id="IPR052032">
    <property type="entry name" value="ATP-dep_AA_Ligase"/>
</dbReference>
<proteinExistence type="predicted"/>
<feature type="non-terminal residue" evidence="6">
    <location>
        <position position="562"/>
    </location>
</feature>
<dbReference type="PANTHER" id="PTHR43585">
    <property type="entry name" value="FUMIPYRROLE BIOSYNTHESIS PROTEIN C"/>
    <property type="match status" value="1"/>
</dbReference>
<dbReference type="Gene3D" id="3.30.470.20">
    <property type="entry name" value="ATP-grasp fold, B domain"/>
    <property type="match status" value="1"/>
</dbReference>
<organism evidence="6 7">
    <name type="scientific">Perkinsus olseni</name>
    <name type="common">Perkinsus atlanticus</name>
    <dbReference type="NCBI Taxonomy" id="32597"/>
    <lineage>
        <taxon>Eukaryota</taxon>
        <taxon>Sar</taxon>
        <taxon>Alveolata</taxon>
        <taxon>Perkinsozoa</taxon>
        <taxon>Perkinsea</taxon>
        <taxon>Perkinsida</taxon>
        <taxon>Perkinsidae</taxon>
        <taxon>Perkinsus</taxon>
    </lineage>
</organism>
<feature type="domain" description="ATP-grasp" evidence="5">
    <location>
        <begin position="308"/>
        <end position="543"/>
    </location>
</feature>
<keyword evidence="1" id="KW-0436">Ligase</keyword>
<evidence type="ECO:0000256" key="1">
    <source>
        <dbReference type="ARBA" id="ARBA00022598"/>
    </source>
</evidence>
<dbReference type="InterPro" id="IPR041472">
    <property type="entry name" value="BL00235/CARNS1_N"/>
</dbReference>
<dbReference type="SUPFAM" id="SSF56059">
    <property type="entry name" value="Glutathione synthetase ATP-binding domain-like"/>
    <property type="match status" value="1"/>
</dbReference>
<dbReference type="Pfam" id="PF13535">
    <property type="entry name" value="ATP-grasp_4"/>
    <property type="match status" value="1"/>
</dbReference>
<dbReference type="GO" id="GO:0005524">
    <property type="term" value="F:ATP binding"/>
    <property type="evidence" value="ECO:0007669"/>
    <property type="project" value="UniProtKB-UniRule"/>
</dbReference>
<dbReference type="InterPro" id="IPR011761">
    <property type="entry name" value="ATP-grasp"/>
</dbReference>
<protein>
    <submittedName>
        <fullName evidence="6">Carnosine synthase 1</fullName>
    </submittedName>
</protein>
<reference evidence="6 7" key="1">
    <citation type="submission" date="2020-04" db="EMBL/GenBank/DDBJ databases">
        <title>Perkinsus olseni comparative genomics.</title>
        <authorList>
            <person name="Bogema D.R."/>
        </authorList>
    </citation>
    <scope>NUCLEOTIDE SEQUENCE [LARGE SCALE GENOMIC DNA]</scope>
    <source>
        <strain evidence="6">ATCC PRA-205</strain>
    </source>
</reference>
<gene>
    <name evidence="6" type="primary">CARNS1_13</name>
    <name evidence="6" type="ORF">FOZ62_027906</name>
</gene>
<comment type="caution">
    <text evidence="6">The sequence shown here is derived from an EMBL/GenBank/DDBJ whole genome shotgun (WGS) entry which is preliminary data.</text>
</comment>
<evidence type="ECO:0000259" key="5">
    <source>
        <dbReference type="PROSITE" id="PS50975"/>
    </source>
</evidence>
<evidence type="ECO:0000313" key="7">
    <source>
        <dbReference type="Proteomes" id="UP000574390"/>
    </source>
</evidence>
<dbReference type="EMBL" id="JABANM010007249">
    <property type="protein sequence ID" value="KAF4744577.1"/>
    <property type="molecule type" value="Genomic_DNA"/>
</dbReference>
<dbReference type="GO" id="GO:0016874">
    <property type="term" value="F:ligase activity"/>
    <property type="evidence" value="ECO:0007669"/>
    <property type="project" value="UniProtKB-KW"/>
</dbReference>
<evidence type="ECO:0000256" key="3">
    <source>
        <dbReference type="ARBA" id="ARBA00022840"/>
    </source>
</evidence>
<dbReference type="PANTHER" id="PTHR43585:SF2">
    <property type="entry name" value="ATP-GRASP ENZYME FSQD"/>
    <property type="match status" value="1"/>
</dbReference>
<feature type="non-terminal residue" evidence="6">
    <location>
        <position position="1"/>
    </location>
</feature>
<dbReference type="GO" id="GO:0046872">
    <property type="term" value="F:metal ion binding"/>
    <property type="evidence" value="ECO:0007669"/>
    <property type="project" value="InterPro"/>
</dbReference>